<protein>
    <submittedName>
        <fullName evidence="2">Uncharacterized protein</fullName>
    </submittedName>
</protein>
<keyword evidence="3" id="KW-1185">Reference proteome</keyword>
<sequence length="149" mass="16202">MRINRLINEEKRISCPEKPSSLRLLRFQSSSSSSQPDKVQSIFILLARQFQSDPNSNRDGLAGAEAGGAADADNAVGIRSGGILDWLCAGIVPDDDSDIRRRCVAHHACHHPQLALLQSPPSQVVGPLRSRQASQAPAPTVRLFQEENL</sequence>
<accession>A0AA88DJ77</accession>
<reference evidence="2" key="1">
    <citation type="submission" date="2023-07" db="EMBL/GenBank/DDBJ databases">
        <title>draft genome sequence of fig (Ficus carica).</title>
        <authorList>
            <person name="Takahashi T."/>
            <person name="Nishimura K."/>
        </authorList>
    </citation>
    <scope>NUCLEOTIDE SEQUENCE</scope>
</reference>
<evidence type="ECO:0000313" key="2">
    <source>
        <dbReference type="EMBL" id="GMN49224.1"/>
    </source>
</evidence>
<proteinExistence type="predicted"/>
<dbReference type="AlphaFoldDB" id="A0AA88DJ77"/>
<evidence type="ECO:0000313" key="3">
    <source>
        <dbReference type="Proteomes" id="UP001187192"/>
    </source>
</evidence>
<evidence type="ECO:0000256" key="1">
    <source>
        <dbReference type="SAM" id="MobiDB-lite"/>
    </source>
</evidence>
<dbReference type="EMBL" id="BTGU01000030">
    <property type="protein sequence ID" value="GMN49224.1"/>
    <property type="molecule type" value="Genomic_DNA"/>
</dbReference>
<dbReference type="Proteomes" id="UP001187192">
    <property type="component" value="Unassembled WGS sequence"/>
</dbReference>
<name>A0AA88DJ77_FICCA</name>
<gene>
    <name evidence="2" type="ORF">TIFTF001_018391</name>
</gene>
<organism evidence="2 3">
    <name type="scientific">Ficus carica</name>
    <name type="common">Common fig</name>
    <dbReference type="NCBI Taxonomy" id="3494"/>
    <lineage>
        <taxon>Eukaryota</taxon>
        <taxon>Viridiplantae</taxon>
        <taxon>Streptophyta</taxon>
        <taxon>Embryophyta</taxon>
        <taxon>Tracheophyta</taxon>
        <taxon>Spermatophyta</taxon>
        <taxon>Magnoliopsida</taxon>
        <taxon>eudicotyledons</taxon>
        <taxon>Gunneridae</taxon>
        <taxon>Pentapetalae</taxon>
        <taxon>rosids</taxon>
        <taxon>fabids</taxon>
        <taxon>Rosales</taxon>
        <taxon>Moraceae</taxon>
        <taxon>Ficeae</taxon>
        <taxon>Ficus</taxon>
    </lineage>
</organism>
<comment type="caution">
    <text evidence="2">The sequence shown here is derived from an EMBL/GenBank/DDBJ whole genome shotgun (WGS) entry which is preliminary data.</text>
</comment>
<feature type="region of interest" description="Disordered" evidence="1">
    <location>
        <begin position="120"/>
        <end position="149"/>
    </location>
</feature>